<accession>A0A2M4DGZ2</accession>
<feature type="chain" id="PRO_5014682479" evidence="1">
    <location>
        <begin position="23"/>
        <end position="68"/>
    </location>
</feature>
<dbReference type="AlphaFoldDB" id="A0A2M4DGZ2"/>
<evidence type="ECO:0000256" key="1">
    <source>
        <dbReference type="SAM" id="SignalP"/>
    </source>
</evidence>
<feature type="signal peptide" evidence="1">
    <location>
        <begin position="1"/>
        <end position="22"/>
    </location>
</feature>
<sequence>MLSLSLSHSLSLVWNLGGTADGGWVEASCGLLIDWIKIYYDLPDLSALSPLSSVSLSPMSECSIRSIR</sequence>
<name>A0A2M4DGZ2_ANODA</name>
<reference evidence="2" key="1">
    <citation type="submission" date="2018-01" db="EMBL/GenBank/DDBJ databases">
        <title>An insight into the sialome of Amazonian anophelines.</title>
        <authorList>
            <person name="Ribeiro J.M."/>
            <person name="Scarpassa V."/>
            <person name="Calvo E."/>
        </authorList>
    </citation>
    <scope>NUCLEOTIDE SEQUENCE</scope>
</reference>
<dbReference type="EMBL" id="GGFL01012638">
    <property type="protein sequence ID" value="MBW76816.1"/>
    <property type="molecule type" value="Transcribed_RNA"/>
</dbReference>
<keyword evidence="1" id="KW-0732">Signal</keyword>
<organism evidence="2">
    <name type="scientific">Anopheles darlingi</name>
    <name type="common">Mosquito</name>
    <dbReference type="NCBI Taxonomy" id="43151"/>
    <lineage>
        <taxon>Eukaryota</taxon>
        <taxon>Metazoa</taxon>
        <taxon>Ecdysozoa</taxon>
        <taxon>Arthropoda</taxon>
        <taxon>Hexapoda</taxon>
        <taxon>Insecta</taxon>
        <taxon>Pterygota</taxon>
        <taxon>Neoptera</taxon>
        <taxon>Endopterygota</taxon>
        <taxon>Diptera</taxon>
        <taxon>Nematocera</taxon>
        <taxon>Culicoidea</taxon>
        <taxon>Culicidae</taxon>
        <taxon>Anophelinae</taxon>
        <taxon>Anopheles</taxon>
    </lineage>
</organism>
<proteinExistence type="predicted"/>
<evidence type="ECO:0000313" key="2">
    <source>
        <dbReference type="EMBL" id="MBW76816.1"/>
    </source>
</evidence>
<protein>
    <submittedName>
        <fullName evidence="2">Putative secreted protein</fullName>
    </submittedName>
</protein>